<dbReference type="Proteomes" id="UP000196205">
    <property type="component" value="Plasmid pAP1342-3"/>
</dbReference>
<protein>
    <submittedName>
        <fullName evidence="1">Uncharacterized protein</fullName>
    </submittedName>
</protein>
<evidence type="ECO:0000313" key="2">
    <source>
        <dbReference type="Proteomes" id="UP000196205"/>
    </source>
</evidence>
<dbReference type="AlphaFoldDB" id="A0A1Y0Y1Z4"/>
<proteinExistence type="predicted"/>
<accession>A0A1Y0Y1Z4</accession>
<dbReference type="EMBL" id="CP021512">
    <property type="protein sequence ID" value="ARW49228.1"/>
    <property type="molecule type" value="Genomic_DNA"/>
</dbReference>
<geneLocation type="plasmid" evidence="2">
    <name>pap1342-3</name>
</geneLocation>
<reference evidence="1 2" key="1">
    <citation type="submission" date="2017-05" db="EMBL/GenBank/DDBJ databases">
        <title>Genome sequence of Acetobacter pasteurianus subsp. pasteurianus strain SRCM101342.</title>
        <authorList>
            <person name="Cho S.H."/>
        </authorList>
    </citation>
    <scope>NUCLEOTIDE SEQUENCE [LARGE SCALE GENOMIC DNA]</scope>
    <source>
        <strain evidence="1 2">SRCM101342</strain>
        <plasmid evidence="2">pap1342-3</plasmid>
    </source>
</reference>
<sequence length="43" mass="4821">MLVTSGNPSFGSGDNRAFVGRHAAEDRPRRSLCWEVKLIKLTF</sequence>
<gene>
    <name evidence="1" type="ORF">S1001342_02938</name>
</gene>
<organism evidence="1 2">
    <name type="scientific">Acetobacter pasteurianus subsp. pasteurianus</name>
    <dbReference type="NCBI Taxonomy" id="481145"/>
    <lineage>
        <taxon>Bacteria</taxon>
        <taxon>Pseudomonadati</taxon>
        <taxon>Pseudomonadota</taxon>
        <taxon>Alphaproteobacteria</taxon>
        <taxon>Acetobacterales</taxon>
        <taxon>Acetobacteraceae</taxon>
        <taxon>Acetobacter</taxon>
    </lineage>
</organism>
<name>A0A1Y0Y1Z4_ACEPA</name>
<keyword evidence="1" id="KW-0614">Plasmid</keyword>
<evidence type="ECO:0000313" key="1">
    <source>
        <dbReference type="EMBL" id="ARW49228.1"/>
    </source>
</evidence>